<feature type="domain" description="DUF5776" evidence="4">
    <location>
        <begin position="675"/>
        <end position="742"/>
    </location>
</feature>
<evidence type="ECO:0000256" key="2">
    <source>
        <dbReference type="SAM" id="SignalP"/>
    </source>
</evidence>
<evidence type="ECO:0008006" key="7">
    <source>
        <dbReference type="Google" id="ProtNLM"/>
    </source>
</evidence>
<dbReference type="InterPro" id="IPR044081">
    <property type="entry name" value="DUF5776"/>
</dbReference>
<feature type="region of interest" description="Disordered" evidence="1">
    <location>
        <begin position="550"/>
        <end position="598"/>
    </location>
</feature>
<gene>
    <name evidence="5" type="ORF">LRA02_07760</name>
</gene>
<dbReference type="Pfam" id="PF07523">
    <property type="entry name" value="Big_3"/>
    <property type="match status" value="1"/>
</dbReference>
<dbReference type="Proteomes" id="UP000321569">
    <property type="component" value="Unassembled WGS sequence"/>
</dbReference>
<feature type="signal peptide" evidence="2">
    <location>
        <begin position="1"/>
        <end position="27"/>
    </location>
</feature>
<name>A0A512PL53_9LACO</name>
<evidence type="ECO:0000256" key="1">
    <source>
        <dbReference type="SAM" id="MobiDB-lite"/>
    </source>
</evidence>
<feature type="chain" id="PRO_5038546952" description="BspA family leucine-rich repeat surface protein" evidence="2">
    <location>
        <begin position="28"/>
        <end position="814"/>
    </location>
</feature>
<dbReference type="InterPro" id="IPR005046">
    <property type="entry name" value="DUF285"/>
</dbReference>
<reference evidence="5 6" key="1">
    <citation type="submission" date="2019-07" db="EMBL/GenBank/DDBJ databases">
        <title>Whole genome shotgun sequence of Lactobacillus rapi NBRC 109618.</title>
        <authorList>
            <person name="Hosoyama A."/>
            <person name="Uohara A."/>
            <person name="Ohji S."/>
            <person name="Ichikawa N."/>
        </authorList>
    </citation>
    <scope>NUCLEOTIDE SEQUENCE [LARGE SCALE GENOMIC DNA]</scope>
    <source>
        <strain evidence="5 6">NBRC 109618</strain>
    </source>
</reference>
<accession>A0A512PL53</accession>
<dbReference type="EMBL" id="BKAM01000005">
    <property type="protein sequence ID" value="GEP71908.1"/>
    <property type="molecule type" value="Genomic_DNA"/>
</dbReference>
<dbReference type="InterPro" id="IPR022038">
    <property type="entry name" value="Ig-like_bact"/>
</dbReference>
<dbReference type="InterPro" id="IPR013783">
    <property type="entry name" value="Ig-like_fold"/>
</dbReference>
<dbReference type="AlphaFoldDB" id="A0A512PL53"/>
<organism evidence="5 6">
    <name type="scientific">Lentilactobacillus rapi</name>
    <dbReference type="NCBI Taxonomy" id="481723"/>
    <lineage>
        <taxon>Bacteria</taxon>
        <taxon>Bacillati</taxon>
        <taxon>Bacillota</taxon>
        <taxon>Bacilli</taxon>
        <taxon>Lactobacillales</taxon>
        <taxon>Lactobacillaceae</taxon>
        <taxon>Lentilactobacillus</taxon>
    </lineage>
</organism>
<evidence type="ECO:0000313" key="5">
    <source>
        <dbReference type="EMBL" id="GEP71908.1"/>
    </source>
</evidence>
<evidence type="ECO:0000259" key="3">
    <source>
        <dbReference type="Pfam" id="PF07523"/>
    </source>
</evidence>
<dbReference type="Pfam" id="PF03382">
    <property type="entry name" value="DUF285"/>
    <property type="match status" value="1"/>
</dbReference>
<proteinExistence type="predicted"/>
<feature type="domain" description="DUF5776" evidence="4">
    <location>
        <begin position="750"/>
        <end position="810"/>
    </location>
</feature>
<evidence type="ECO:0000313" key="6">
    <source>
        <dbReference type="Proteomes" id="UP000321569"/>
    </source>
</evidence>
<dbReference type="RefSeq" id="WP_054747321.1">
    <property type="nucleotide sequence ID" value="NZ_BKAM01000005.1"/>
</dbReference>
<keyword evidence="2" id="KW-0732">Signal</keyword>
<dbReference type="Pfam" id="PF19087">
    <property type="entry name" value="DUF5776"/>
    <property type="match status" value="2"/>
</dbReference>
<feature type="domain" description="Ig-like" evidence="3">
    <location>
        <begin position="384"/>
        <end position="454"/>
    </location>
</feature>
<protein>
    <recommendedName>
        <fullName evidence="7">BspA family leucine-rich repeat surface protein</fullName>
    </recommendedName>
</protein>
<comment type="caution">
    <text evidence="5">The sequence shown here is derived from an EMBL/GenBank/DDBJ whole genome shotgun (WGS) entry which is preliminary data.</text>
</comment>
<dbReference type="STRING" id="1423795.FD12_GL002397"/>
<evidence type="ECO:0000259" key="4">
    <source>
        <dbReference type="Pfam" id="PF19087"/>
    </source>
</evidence>
<dbReference type="Gene3D" id="2.60.40.10">
    <property type="entry name" value="Immunoglobulins"/>
    <property type="match status" value="2"/>
</dbReference>
<sequence>MFLKNRKVVLACSVALTGIFISTSVRSSANTNNIQVPNNLSSLKSLSSTDLSGDTEPNSGEYIDSEVPTYHFKWSINDGVLTILSGHLGIPAGGEDSQFDKHSISQINNNEFSQAGNDSLKEVVFGKGVTLDQSLDGLFANLNVDTIDLSNLDTSNVTDMAWMFYQTHATVVGLDKLDYSHVTSMEGMFSNWEPNTNYIASDANLLKMAKTLNDMLAQIDVSHVKNFSDMLATDQYYIDISNWNMAGVTDPADSTTKDLFGHTLWDNANNYPDVVKLGPNNRFNSSETFIHVNAGSGGDIQLADDHGYRVDGLEQPQLKTTTPDDGVTPLQYERVGNGNVFNPEDRQSLDLATLYGVSSSSIPSQSETYVIAHKPFKGILIVTPTEVTLNYGERFDPEKYLYGDYTLYHSIDDNGHWLTGKDVKVTPTVDTSKPGTYNVTYSFEGQDAKQTVIVKPNPYTWQLKDLTLKVGDKYTPEDSFTSFTMTGTDVSGNPTTDVFDKTKFDELIKEGGLTVTEIPKIDTSKPGVYEVTYAIPSLNTSQTAKVTVLAKNNPTPNNSGGTDTQPVSSENTPKSDSSSQPAATPTTPAENSESGAAVVSSNNHFDVYGKKTLYRYRTANFTKSQRIKRYRQRVRIYAPIFHVVNTQKSANGKLRYVLKDGSFITAKDSYAAPLYWQSRHVNLYVINPKGTYEYKTAKFYRKNRVVHVKQGTVLKVKKIVHSGLTTRFELTNGHYVSGNKQWTSINDPKMPKKIMTKRQIHVYKDINFQHKNSWVKRNHMFAIQKWDYSTNNVLRYKIASGYITANAKYVKPVK</sequence>